<comment type="caution">
    <text evidence="3">The sequence shown here is derived from an EMBL/GenBank/DDBJ whole genome shotgun (WGS) entry which is preliminary data.</text>
</comment>
<dbReference type="PANTHER" id="PTHR22734">
    <property type="entry name" value="U3 SMALL NUCLEOLAR RIBONUCLEOPROTEIN PROTEIN IMP4"/>
    <property type="match status" value="1"/>
</dbReference>
<feature type="region of interest" description="Disordered" evidence="1">
    <location>
        <begin position="1"/>
        <end position="121"/>
    </location>
</feature>
<dbReference type="GO" id="GO:0042134">
    <property type="term" value="F:rRNA primary transcript binding"/>
    <property type="evidence" value="ECO:0007669"/>
    <property type="project" value="InterPro"/>
</dbReference>
<dbReference type="GO" id="GO:0030687">
    <property type="term" value="C:preribosome, large subunit precursor"/>
    <property type="evidence" value="ECO:0007669"/>
    <property type="project" value="TreeGrafter"/>
</dbReference>
<name>R4XBB8_TAPDE</name>
<organism evidence="3 4">
    <name type="scientific">Taphrina deformans (strain PYCC 5710 / ATCC 11124 / CBS 356.35 / IMI 108563 / JCM 9778 / NBRC 8474)</name>
    <name type="common">Peach leaf curl fungus</name>
    <name type="synonym">Lalaria deformans</name>
    <dbReference type="NCBI Taxonomy" id="1097556"/>
    <lineage>
        <taxon>Eukaryota</taxon>
        <taxon>Fungi</taxon>
        <taxon>Dikarya</taxon>
        <taxon>Ascomycota</taxon>
        <taxon>Taphrinomycotina</taxon>
        <taxon>Taphrinomycetes</taxon>
        <taxon>Taphrinales</taxon>
        <taxon>Taphrinaceae</taxon>
        <taxon>Taphrina</taxon>
    </lineage>
</organism>
<feature type="compositionally biased region" description="Basic and acidic residues" evidence="1">
    <location>
        <begin position="54"/>
        <end position="66"/>
    </location>
</feature>
<feature type="compositionally biased region" description="Basic and acidic residues" evidence="1">
    <location>
        <begin position="19"/>
        <end position="40"/>
    </location>
</feature>
<dbReference type="Gene3D" id="3.40.50.10480">
    <property type="entry name" value="Probable brix-domain ribosomal biogenesis protein"/>
    <property type="match status" value="1"/>
</dbReference>
<dbReference type="GO" id="GO:0000470">
    <property type="term" value="P:maturation of LSU-rRNA"/>
    <property type="evidence" value="ECO:0007669"/>
    <property type="project" value="TreeGrafter"/>
</dbReference>
<evidence type="ECO:0000313" key="4">
    <source>
        <dbReference type="Proteomes" id="UP000013776"/>
    </source>
</evidence>
<dbReference type="PROSITE" id="PS50833">
    <property type="entry name" value="BRIX"/>
    <property type="match status" value="1"/>
</dbReference>
<evidence type="ECO:0000256" key="1">
    <source>
        <dbReference type="SAM" id="MobiDB-lite"/>
    </source>
</evidence>
<dbReference type="GO" id="GO:0005730">
    <property type="term" value="C:nucleolus"/>
    <property type="evidence" value="ECO:0007669"/>
    <property type="project" value="TreeGrafter"/>
</dbReference>
<sequence>MAKNKLVRSDNYNAHKTRAMKEKSALRRERAKVEEQDPTLRVKRLRENVPVTIDQKRYYDPSRSTDSRTQTTQTDSSLVKAESAAEEGSDEEGSDVKPTVAATAGAVAGESSGRTTEGGMRTLITTSPNPTRVSYHFLTILQTIFPLSDTIRRGTGKYTVQDIARYASRRGYSNLVLINEDRKSVNAINFIRLPDGPTAYFTITNLQLKQLATHTTHHPELLLNNFSTSLGHQIASVFRSLFPAVPHLRGRQTVTLHNSRDFVFFRRHRYMFTGAGDRVRLQEIGPRFTLKCREVVQGVGREGDVVWASDAGLESDRKRMFL</sequence>
<protein>
    <submittedName>
        <fullName evidence="3">Brix domain-containing protein C4F8.04</fullName>
    </submittedName>
</protein>
<dbReference type="STRING" id="1097556.R4XBB8"/>
<dbReference type="AlphaFoldDB" id="R4XBB8"/>
<feature type="compositionally biased region" description="Low complexity" evidence="1">
    <location>
        <begin position="99"/>
        <end position="109"/>
    </location>
</feature>
<proteinExistence type="predicted"/>
<feature type="compositionally biased region" description="Low complexity" evidence="1">
    <location>
        <begin position="67"/>
        <end position="77"/>
    </location>
</feature>
<dbReference type="GO" id="GO:0000460">
    <property type="term" value="P:maturation of 5.8S rRNA"/>
    <property type="evidence" value="ECO:0007669"/>
    <property type="project" value="TreeGrafter"/>
</dbReference>
<gene>
    <name evidence="3" type="ORF">TAPDE_003046</name>
</gene>
<dbReference type="OrthoDB" id="264354at2759"/>
<dbReference type="InterPro" id="IPR044281">
    <property type="entry name" value="IMP4/RPF1"/>
</dbReference>
<evidence type="ECO:0000313" key="3">
    <source>
        <dbReference type="EMBL" id="CCG82895.1"/>
    </source>
</evidence>
<feature type="compositionally biased region" description="Acidic residues" evidence="1">
    <location>
        <begin position="84"/>
        <end position="93"/>
    </location>
</feature>
<dbReference type="SUPFAM" id="SSF52954">
    <property type="entry name" value="Class II aaRS ABD-related"/>
    <property type="match status" value="1"/>
</dbReference>
<reference evidence="3 4" key="1">
    <citation type="journal article" date="2013" name="MBio">
        <title>Genome sequencing of the plant pathogen Taphrina deformans, the causal agent of peach leaf curl.</title>
        <authorList>
            <person name="Cisse O.H."/>
            <person name="Almeida J.M.G.C.F."/>
            <person name="Fonseca A."/>
            <person name="Kumar A.A."/>
            <person name="Salojaervi J."/>
            <person name="Overmyer K."/>
            <person name="Hauser P.M."/>
            <person name="Pagni M."/>
        </authorList>
    </citation>
    <scope>NUCLEOTIDE SEQUENCE [LARGE SCALE GENOMIC DNA]</scope>
    <source>
        <strain evidence="4">PYCC 5710 / ATCC 11124 / CBS 356.35 / IMI 108563 / JCM 9778 / NBRC 8474</strain>
    </source>
</reference>
<dbReference type="VEuPathDB" id="FungiDB:TAPDE_003046"/>
<evidence type="ECO:0000259" key="2">
    <source>
        <dbReference type="PROSITE" id="PS50833"/>
    </source>
</evidence>
<dbReference type="Pfam" id="PF04427">
    <property type="entry name" value="Brix"/>
    <property type="match status" value="1"/>
</dbReference>
<dbReference type="PANTHER" id="PTHR22734:SF3">
    <property type="entry name" value="RIBOSOME PRODUCTION FACTOR 1"/>
    <property type="match status" value="1"/>
</dbReference>
<feature type="domain" description="Brix" evidence="2">
    <location>
        <begin position="120"/>
        <end position="301"/>
    </location>
</feature>
<dbReference type="InterPro" id="IPR007109">
    <property type="entry name" value="Brix"/>
</dbReference>
<dbReference type="EMBL" id="CAHR02000108">
    <property type="protein sequence ID" value="CCG82895.1"/>
    <property type="molecule type" value="Genomic_DNA"/>
</dbReference>
<dbReference type="SMART" id="SM00879">
    <property type="entry name" value="Brix"/>
    <property type="match status" value="1"/>
</dbReference>
<dbReference type="eggNOG" id="KOG2780">
    <property type="taxonomic scope" value="Eukaryota"/>
</dbReference>
<keyword evidence="4" id="KW-1185">Reference proteome</keyword>
<accession>R4XBB8</accession>
<dbReference type="Proteomes" id="UP000013776">
    <property type="component" value="Unassembled WGS sequence"/>
</dbReference>